<organism evidence="2 3">
    <name type="scientific">Rubripirellula amarantea</name>
    <dbReference type="NCBI Taxonomy" id="2527999"/>
    <lineage>
        <taxon>Bacteria</taxon>
        <taxon>Pseudomonadati</taxon>
        <taxon>Planctomycetota</taxon>
        <taxon>Planctomycetia</taxon>
        <taxon>Pirellulales</taxon>
        <taxon>Pirellulaceae</taxon>
        <taxon>Rubripirellula</taxon>
    </lineage>
</organism>
<sequence length="236" mass="26150">MVRPKIIAAHYDDQRLRVRQVSLKTFFLAWACSEGNEDLSFRLCEVVENFQSLERNRLTVRKALITIRSILGRTVEWIQAFSITPPQLSPMRDHRPVLSLRPLTTCLLLVTLLLSNVAGWVHVGCCDASPDSSVASEQSEATTASCCCHSHCHSRQPTDTTPPGESSTTPQDSVPHDSDSCHVCQNLFAFRHAILTTSPTMVWEPLAIPSERPELDEVSFEPIFLSGLSGRGPPSV</sequence>
<dbReference type="EMBL" id="SJPI01000002">
    <property type="protein sequence ID" value="TWT50920.1"/>
    <property type="molecule type" value="Genomic_DNA"/>
</dbReference>
<dbReference type="Proteomes" id="UP000316598">
    <property type="component" value="Unassembled WGS sequence"/>
</dbReference>
<gene>
    <name evidence="2" type="ORF">Pla22_36630</name>
</gene>
<comment type="caution">
    <text evidence="2">The sequence shown here is derived from an EMBL/GenBank/DDBJ whole genome shotgun (WGS) entry which is preliminary data.</text>
</comment>
<reference evidence="2 3" key="1">
    <citation type="submission" date="2019-02" db="EMBL/GenBank/DDBJ databases">
        <title>Deep-cultivation of Planctomycetes and their phenomic and genomic characterization uncovers novel biology.</title>
        <authorList>
            <person name="Wiegand S."/>
            <person name="Jogler M."/>
            <person name="Boedeker C."/>
            <person name="Pinto D."/>
            <person name="Vollmers J."/>
            <person name="Rivas-Marin E."/>
            <person name="Kohn T."/>
            <person name="Peeters S.H."/>
            <person name="Heuer A."/>
            <person name="Rast P."/>
            <person name="Oberbeckmann S."/>
            <person name="Bunk B."/>
            <person name="Jeske O."/>
            <person name="Meyerdierks A."/>
            <person name="Storesund J.E."/>
            <person name="Kallscheuer N."/>
            <person name="Luecker S."/>
            <person name="Lage O.M."/>
            <person name="Pohl T."/>
            <person name="Merkel B.J."/>
            <person name="Hornburger P."/>
            <person name="Mueller R.-W."/>
            <person name="Bruemmer F."/>
            <person name="Labrenz M."/>
            <person name="Spormann A.M."/>
            <person name="Op Den Camp H."/>
            <person name="Overmann J."/>
            <person name="Amann R."/>
            <person name="Jetten M.S.M."/>
            <person name="Mascher T."/>
            <person name="Medema M.H."/>
            <person name="Devos D.P."/>
            <person name="Kaster A.-K."/>
            <person name="Ovreas L."/>
            <person name="Rohde M."/>
            <person name="Galperin M.Y."/>
            <person name="Jogler C."/>
        </authorList>
    </citation>
    <scope>NUCLEOTIDE SEQUENCE [LARGE SCALE GENOMIC DNA]</scope>
    <source>
        <strain evidence="2 3">Pla22</strain>
    </source>
</reference>
<evidence type="ECO:0000313" key="2">
    <source>
        <dbReference type="EMBL" id="TWT50920.1"/>
    </source>
</evidence>
<feature type="compositionally biased region" description="Polar residues" evidence="1">
    <location>
        <begin position="156"/>
        <end position="172"/>
    </location>
</feature>
<proteinExistence type="predicted"/>
<protein>
    <submittedName>
        <fullName evidence="2">Uncharacterized protein</fullName>
    </submittedName>
</protein>
<evidence type="ECO:0000256" key="1">
    <source>
        <dbReference type="SAM" id="MobiDB-lite"/>
    </source>
</evidence>
<dbReference type="AlphaFoldDB" id="A0A5C5WJV0"/>
<name>A0A5C5WJV0_9BACT</name>
<accession>A0A5C5WJV0</accession>
<feature type="region of interest" description="Disordered" evidence="1">
    <location>
        <begin position="156"/>
        <end position="177"/>
    </location>
</feature>
<keyword evidence="3" id="KW-1185">Reference proteome</keyword>
<evidence type="ECO:0000313" key="3">
    <source>
        <dbReference type="Proteomes" id="UP000316598"/>
    </source>
</evidence>